<name>A0A427AHR9_ENSVE</name>
<gene>
    <name evidence="2" type="ORF">B296_00010214</name>
</gene>
<dbReference type="AlphaFoldDB" id="A0A427AHR9"/>
<evidence type="ECO:0000256" key="1">
    <source>
        <dbReference type="SAM" id="MobiDB-lite"/>
    </source>
</evidence>
<feature type="region of interest" description="Disordered" evidence="1">
    <location>
        <begin position="1"/>
        <end position="35"/>
    </location>
</feature>
<dbReference type="EMBL" id="AMZH03002382">
    <property type="protein sequence ID" value="RRT75775.1"/>
    <property type="molecule type" value="Genomic_DNA"/>
</dbReference>
<sequence>MEAGDAAEAGLQDQQQDRTPDSLFVDSSNSDGGNLQVVHGAMENAVVEMEDAAKTEAMRDGTAARLADAAVVELQYFVPALGRGAADGAESAPIPQLLSSRKWASARAAETREIVKGLPRGLAAGETAEDAIDAATAVG</sequence>
<organism evidence="2 3">
    <name type="scientific">Ensete ventricosum</name>
    <name type="common">Abyssinian banana</name>
    <name type="synonym">Musa ensete</name>
    <dbReference type="NCBI Taxonomy" id="4639"/>
    <lineage>
        <taxon>Eukaryota</taxon>
        <taxon>Viridiplantae</taxon>
        <taxon>Streptophyta</taxon>
        <taxon>Embryophyta</taxon>
        <taxon>Tracheophyta</taxon>
        <taxon>Spermatophyta</taxon>
        <taxon>Magnoliopsida</taxon>
        <taxon>Liliopsida</taxon>
        <taxon>Zingiberales</taxon>
        <taxon>Musaceae</taxon>
        <taxon>Ensete</taxon>
    </lineage>
</organism>
<dbReference type="Proteomes" id="UP000287651">
    <property type="component" value="Unassembled WGS sequence"/>
</dbReference>
<reference evidence="2 3" key="1">
    <citation type="journal article" date="2014" name="Agronomy (Basel)">
        <title>A Draft Genome Sequence for Ensete ventricosum, the Drought-Tolerant Tree Against Hunger.</title>
        <authorList>
            <person name="Harrison J."/>
            <person name="Moore K.A."/>
            <person name="Paszkiewicz K."/>
            <person name="Jones T."/>
            <person name="Grant M."/>
            <person name="Ambacheew D."/>
            <person name="Muzemil S."/>
            <person name="Studholme D.J."/>
        </authorList>
    </citation>
    <scope>NUCLEOTIDE SEQUENCE [LARGE SCALE GENOMIC DNA]</scope>
</reference>
<protein>
    <submittedName>
        <fullName evidence="2">Uncharacterized protein</fullName>
    </submittedName>
</protein>
<proteinExistence type="predicted"/>
<evidence type="ECO:0000313" key="3">
    <source>
        <dbReference type="Proteomes" id="UP000287651"/>
    </source>
</evidence>
<evidence type="ECO:0000313" key="2">
    <source>
        <dbReference type="EMBL" id="RRT75775.1"/>
    </source>
</evidence>
<comment type="caution">
    <text evidence="2">The sequence shown here is derived from an EMBL/GenBank/DDBJ whole genome shotgun (WGS) entry which is preliminary data.</text>
</comment>
<accession>A0A427AHR9</accession>